<keyword evidence="2" id="KW-1185">Reference proteome</keyword>
<sequence>MVNDKQKMARLITKERRVLTGSLHTVPAIHRLFNLQKCDWMARDPGTYSEEIMRSSMLSMLPLSGVPFLSGRNP</sequence>
<reference evidence="1 2" key="1">
    <citation type="submission" date="2020-09" db="EMBL/GenBank/DDBJ databases">
        <title>De no assembly of potato wild relative species, Solanum commersonii.</title>
        <authorList>
            <person name="Cho K."/>
        </authorList>
    </citation>
    <scope>NUCLEOTIDE SEQUENCE [LARGE SCALE GENOMIC DNA]</scope>
    <source>
        <strain evidence="1">LZ3.2</strain>
        <tissue evidence="1">Leaf</tissue>
    </source>
</reference>
<proteinExistence type="predicted"/>
<protein>
    <submittedName>
        <fullName evidence="1">Uncharacterized protein</fullName>
    </submittedName>
</protein>
<dbReference type="AlphaFoldDB" id="A0A9J6AA60"/>
<dbReference type="Proteomes" id="UP000824120">
    <property type="component" value="Chromosome 2"/>
</dbReference>
<dbReference type="OrthoDB" id="1327928at2759"/>
<organism evidence="1 2">
    <name type="scientific">Solanum commersonii</name>
    <name type="common">Commerson's wild potato</name>
    <name type="synonym">Commerson's nightshade</name>
    <dbReference type="NCBI Taxonomy" id="4109"/>
    <lineage>
        <taxon>Eukaryota</taxon>
        <taxon>Viridiplantae</taxon>
        <taxon>Streptophyta</taxon>
        <taxon>Embryophyta</taxon>
        <taxon>Tracheophyta</taxon>
        <taxon>Spermatophyta</taxon>
        <taxon>Magnoliopsida</taxon>
        <taxon>eudicotyledons</taxon>
        <taxon>Gunneridae</taxon>
        <taxon>Pentapetalae</taxon>
        <taxon>asterids</taxon>
        <taxon>lamiids</taxon>
        <taxon>Solanales</taxon>
        <taxon>Solanaceae</taxon>
        <taxon>Solanoideae</taxon>
        <taxon>Solaneae</taxon>
        <taxon>Solanum</taxon>
    </lineage>
</organism>
<comment type="caution">
    <text evidence="1">The sequence shown here is derived from an EMBL/GenBank/DDBJ whole genome shotgun (WGS) entry which is preliminary data.</text>
</comment>
<dbReference type="EMBL" id="JACXVP010000002">
    <property type="protein sequence ID" value="KAG5621179.1"/>
    <property type="molecule type" value="Genomic_DNA"/>
</dbReference>
<evidence type="ECO:0000313" key="2">
    <source>
        <dbReference type="Proteomes" id="UP000824120"/>
    </source>
</evidence>
<evidence type="ECO:0000313" key="1">
    <source>
        <dbReference type="EMBL" id="KAG5621179.1"/>
    </source>
</evidence>
<name>A0A9J6AA60_SOLCO</name>
<accession>A0A9J6AA60</accession>
<gene>
    <name evidence="1" type="ORF">H5410_006397</name>
</gene>